<proteinExistence type="predicted"/>
<dbReference type="EMBL" id="GGEC01015938">
    <property type="protein sequence ID" value="MBW96421.1"/>
    <property type="molecule type" value="Transcribed_RNA"/>
</dbReference>
<dbReference type="AlphaFoldDB" id="A0A2P2JSG7"/>
<reference evidence="1" key="1">
    <citation type="submission" date="2018-02" db="EMBL/GenBank/DDBJ databases">
        <title>Rhizophora mucronata_Transcriptome.</title>
        <authorList>
            <person name="Meera S.P."/>
            <person name="Sreeshan A."/>
            <person name="Augustine A."/>
        </authorList>
    </citation>
    <scope>NUCLEOTIDE SEQUENCE</scope>
    <source>
        <tissue evidence="1">Leaf</tissue>
    </source>
</reference>
<accession>A0A2P2JSG7</accession>
<organism evidence="1">
    <name type="scientific">Rhizophora mucronata</name>
    <name type="common">Asiatic mangrove</name>
    <dbReference type="NCBI Taxonomy" id="61149"/>
    <lineage>
        <taxon>Eukaryota</taxon>
        <taxon>Viridiplantae</taxon>
        <taxon>Streptophyta</taxon>
        <taxon>Embryophyta</taxon>
        <taxon>Tracheophyta</taxon>
        <taxon>Spermatophyta</taxon>
        <taxon>Magnoliopsida</taxon>
        <taxon>eudicotyledons</taxon>
        <taxon>Gunneridae</taxon>
        <taxon>Pentapetalae</taxon>
        <taxon>rosids</taxon>
        <taxon>fabids</taxon>
        <taxon>Malpighiales</taxon>
        <taxon>Rhizophoraceae</taxon>
        <taxon>Rhizophora</taxon>
    </lineage>
</organism>
<protein>
    <submittedName>
        <fullName evidence="1">Actin-related protein 2/3 complex subunit 3 Arp2/3 complex 21 kDa subunit</fullName>
    </submittedName>
</protein>
<name>A0A2P2JSG7_RHIMU</name>
<evidence type="ECO:0000313" key="1">
    <source>
        <dbReference type="EMBL" id="MBW96421.1"/>
    </source>
</evidence>
<sequence length="19" mass="2088">MWLLRGSKGHPQALVIPSP</sequence>